<reference evidence="1 2" key="1">
    <citation type="submission" date="2018-05" db="EMBL/GenBank/DDBJ databases">
        <title>Genome sequencing and assembly of the regulated plant pathogen Lachnellula willkommii and related sister species for the development of diagnostic species identification markers.</title>
        <authorList>
            <person name="Giroux E."/>
            <person name="Bilodeau G."/>
        </authorList>
    </citation>
    <scope>NUCLEOTIDE SEQUENCE [LARGE SCALE GENOMIC DNA]</scope>
    <source>
        <strain evidence="1 2">CBS 197.66</strain>
    </source>
</reference>
<keyword evidence="2" id="KW-1185">Reference proteome</keyword>
<proteinExistence type="predicted"/>
<dbReference type="EMBL" id="QGMJ01000278">
    <property type="protein sequence ID" value="TVY38540.1"/>
    <property type="molecule type" value="Genomic_DNA"/>
</dbReference>
<protein>
    <submittedName>
        <fullName evidence="1">Monooxygenase</fullName>
    </submittedName>
</protein>
<dbReference type="GO" id="GO:0004497">
    <property type="term" value="F:monooxygenase activity"/>
    <property type="evidence" value="ECO:0007669"/>
    <property type="project" value="UniProtKB-KW"/>
</dbReference>
<comment type="caution">
    <text evidence="1">The sequence shown here is derived from an EMBL/GenBank/DDBJ whole genome shotgun (WGS) entry which is preliminary data.</text>
</comment>
<organism evidence="1 2">
    <name type="scientific">Lachnellula subtilissima</name>
    <dbReference type="NCBI Taxonomy" id="602034"/>
    <lineage>
        <taxon>Eukaryota</taxon>
        <taxon>Fungi</taxon>
        <taxon>Dikarya</taxon>
        <taxon>Ascomycota</taxon>
        <taxon>Pezizomycotina</taxon>
        <taxon>Leotiomycetes</taxon>
        <taxon>Helotiales</taxon>
        <taxon>Lachnaceae</taxon>
        <taxon>Lachnellula</taxon>
    </lineage>
</organism>
<dbReference type="AlphaFoldDB" id="A0A8H8RQJ3"/>
<dbReference type="InterPro" id="IPR025444">
    <property type="entry name" value="Monooxy_af470"/>
</dbReference>
<accession>A0A8H8RQJ3</accession>
<dbReference type="OrthoDB" id="3202396at2759"/>
<sequence>MVFKALFPEPLLERPLSQAARGWQSKLHPLRSNNGRNVIRSQFSISDWLVIGSCLQALIVLVSPYSVAYSLAPTFALAAYKITKTICITCRLHANPHMDGVRIGRTTAIFPASDGSFGRNKGDTFGGEGICVFLLSTKCNHPLGMMYPPFKTLLDHGRDMFIELEKNPADYGFLGHSTYDSTEDITKPVSMSILYFRSLDHVYKFAHSKVHRAGWDWFTKMGADVDQVSIGHEVYDVPKGKWENIYVNAKPYGFAATSHAIKTDGIERQWVCPLIDAKKMGGKQRMEPIKG</sequence>
<evidence type="ECO:0000313" key="1">
    <source>
        <dbReference type="EMBL" id="TVY38540.1"/>
    </source>
</evidence>
<keyword evidence="1" id="KW-0503">Monooxygenase</keyword>
<gene>
    <name evidence="1" type="primary">af470</name>
    <name evidence="1" type="ORF">LSUB1_G002888</name>
</gene>
<keyword evidence="1" id="KW-0560">Oxidoreductase</keyword>
<name>A0A8H8RQJ3_9HELO</name>
<dbReference type="Pfam" id="PF13826">
    <property type="entry name" value="Monooxy_af470-like"/>
    <property type="match status" value="1"/>
</dbReference>
<evidence type="ECO:0000313" key="2">
    <source>
        <dbReference type="Proteomes" id="UP000462212"/>
    </source>
</evidence>
<dbReference type="Proteomes" id="UP000462212">
    <property type="component" value="Unassembled WGS sequence"/>
</dbReference>